<proteinExistence type="predicted"/>
<dbReference type="InterPro" id="IPR008979">
    <property type="entry name" value="Galactose-bd-like_sf"/>
</dbReference>
<gene>
    <name evidence="2" type="primary">Contig14312.g15247</name>
    <name evidence="2" type="ORF">STYLEM_17520</name>
</gene>
<evidence type="ECO:0000313" key="3">
    <source>
        <dbReference type="Proteomes" id="UP000039865"/>
    </source>
</evidence>
<organism evidence="2 3">
    <name type="scientific">Stylonychia lemnae</name>
    <name type="common">Ciliate</name>
    <dbReference type="NCBI Taxonomy" id="5949"/>
    <lineage>
        <taxon>Eukaryota</taxon>
        <taxon>Sar</taxon>
        <taxon>Alveolata</taxon>
        <taxon>Ciliophora</taxon>
        <taxon>Intramacronucleata</taxon>
        <taxon>Spirotrichea</taxon>
        <taxon>Stichotrichia</taxon>
        <taxon>Sporadotrichida</taxon>
        <taxon>Oxytrichidae</taxon>
        <taxon>Stylonychinae</taxon>
        <taxon>Stylonychia</taxon>
    </lineage>
</organism>
<dbReference type="GO" id="GO:0070492">
    <property type="term" value="F:oligosaccharide binding"/>
    <property type="evidence" value="ECO:0007669"/>
    <property type="project" value="TreeGrafter"/>
</dbReference>
<dbReference type="PANTHER" id="PTHR46938">
    <property type="entry name" value="DISCOIDIN-1 SUBUNIT A-RELATED-RELATED"/>
    <property type="match status" value="1"/>
</dbReference>
<evidence type="ECO:0000259" key="1">
    <source>
        <dbReference type="PROSITE" id="PS50022"/>
    </source>
</evidence>
<dbReference type="GO" id="GO:0045335">
    <property type="term" value="C:phagocytic vesicle"/>
    <property type="evidence" value="ECO:0007669"/>
    <property type="project" value="TreeGrafter"/>
</dbReference>
<name>A0A078B1N0_STYLE</name>
<accession>A0A078B1N0</accession>
<dbReference type="Gene3D" id="2.60.120.260">
    <property type="entry name" value="Galactose-binding domain-like"/>
    <property type="match status" value="1"/>
</dbReference>
<dbReference type="GO" id="GO:0030247">
    <property type="term" value="F:polysaccharide binding"/>
    <property type="evidence" value="ECO:0007669"/>
    <property type="project" value="TreeGrafter"/>
</dbReference>
<dbReference type="Proteomes" id="UP000039865">
    <property type="component" value="Unassembled WGS sequence"/>
</dbReference>
<evidence type="ECO:0000313" key="2">
    <source>
        <dbReference type="EMBL" id="CDW88399.1"/>
    </source>
</evidence>
<dbReference type="EMBL" id="CCKQ01016522">
    <property type="protein sequence ID" value="CDW88399.1"/>
    <property type="molecule type" value="Genomic_DNA"/>
</dbReference>
<dbReference type="AlphaFoldDB" id="A0A078B1N0"/>
<protein>
    <submittedName>
        <fullName evidence="2">Galactose-binding domain-containing protein</fullName>
    </submittedName>
</protein>
<feature type="domain" description="F5/8 type C" evidence="1">
    <location>
        <begin position="15"/>
        <end position="164"/>
    </location>
</feature>
<dbReference type="SUPFAM" id="SSF49785">
    <property type="entry name" value="Galactose-binding domain-like"/>
    <property type="match status" value="1"/>
</dbReference>
<dbReference type="InterPro" id="IPR000421">
    <property type="entry name" value="FA58C"/>
</dbReference>
<dbReference type="PANTHER" id="PTHR46938:SF4">
    <property type="entry name" value="H-TYPE LECTIN DOMAIN-CONTAINING PROTEIN"/>
    <property type="match status" value="1"/>
</dbReference>
<dbReference type="InterPro" id="IPR052487">
    <property type="entry name" value="Galactose-binding_lectin"/>
</dbReference>
<dbReference type="GO" id="GO:0098609">
    <property type="term" value="P:cell-cell adhesion"/>
    <property type="evidence" value="ECO:0007669"/>
    <property type="project" value="TreeGrafter"/>
</dbReference>
<dbReference type="Pfam" id="PF00754">
    <property type="entry name" value="F5_F8_type_C"/>
    <property type="match status" value="1"/>
</dbReference>
<dbReference type="InParanoid" id="A0A078B1N0"/>
<dbReference type="GO" id="GO:0046871">
    <property type="term" value="F:N-acetylgalactosamine binding"/>
    <property type="evidence" value="ECO:0007669"/>
    <property type="project" value="TreeGrafter"/>
</dbReference>
<dbReference type="GO" id="GO:0098636">
    <property type="term" value="C:protein complex involved in cell adhesion"/>
    <property type="evidence" value="ECO:0007669"/>
    <property type="project" value="TreeGrafter"/>
</dbReference>
<reference evidence="2 3" key="1">
    <citation type="submission" date="2014-06" db="EMBL/GenBank/DDBJ databases">
        <authorList>
            <person name="Swart Estienne"/>
        </authorList>
    </citation>
    <scope>NUCLEOTIDE SEQUENCE [LARGE SCALE GENOMIC DNA]</scope>
    <source>
        <strain evidence="2 3">130c</strain>
    </source>
</reference>
<dbReference type="FunFam" id="2.60.120.260:FF:000016">
    <property type="entry name" value="Contactin-associated protein-like 4 isoform 1"/>
    <property type="match status" value="1"/>
</dbReference>
<keyword evidence="3" id="KW-1185">Reference proteome</keyword>
<dbReference type="GO" id="GO:0009986">
    <property type="term" value="C:cell surface"/>
    <property type="evidence" value="ECO:0007669"/>
    <property type="project" value="TreeGrafter"/>
</dbReference>
<dbReference type="CDD" id="cd00057">
    <property type="entry name" value="FA58C"/>
    <property type="match status" value="1"/>
</dbReference>
<sequence>MEAGNMPQDKLMKEMIEANKKIKVAAVASGYPISASSEFDPDHSINRAIINCNKFRTGPTAWGASFCDQNQWVQVCLIKPKIVTGVALQGRANEDQWVTWYKVMYSIDGINWFYHESGKEYQGCYDRQTVIQHDFETPFKARSVRIVPTKWHGHVSTCFEVYFID</sequence>
<dbReference type="PROSITE" id="PS50022">
    <property type="entry name" value="FA58C_3"/>
    <property type="match status" value="1"/>
</dbReference>
<dbReference type="OrthoDB" id="5985199at2759"/>